<dbReference type="EC" id="5.4.4.2" evidence="3"/>
<dbReference type="Pfam" id="PF00425">
    <property type="entry name" value="Chorismate_bind"/>
    <property type="match status" value="1"/>
</dbReference>
<keyword evidence="4" id="KW-0413">Isomerase</keyword>
<proteinExistence type="inferred from homology"/>
<protein>
    <recommendedName>
        <fullName evidence="3">isochorismate synthase</fullName>
        <ecNumber evidence="3">5.4.4.2</ecNumber>
    </recommendedName>
    <alternativeName>
        <fullName evidence="5">Isochorismate mutase</fullName>
    </alternativeName>
</protein>
<dbReference type="InterPro" id="IPR004561">
    <property type="entry name" value="IsoChor_synthase"/>
</dbReference>
<gene>
    <name evidence="7" type="primary">menF</name>
    <name evidence="7" type="ORF">PRECH8_27760</name>
</gene>
<dbReference type="AlphaFoldDB" id="A0A916QFE6"/>
<name>A0A916QFE6_9BACL</name>
<dbReference type="PANTHER" id="PTHR42839">
    <property type="entry name" value="ISOCHORISMATE SYNTHASE ENTC"/>
    <property type="match status" value="1"/>
</dbReference>
<dbReference type="PANTHER" id="PTHR42839:SF1">
    <property type="entry name" value="ISOCHORISMATE SYNTHASE MENF"/>
    <property type="match status" value="1"/>
</dbReference>
<keyword evidence="8" id="KW-1185">Reference proteome</keyword>
<evidence type="ECO:0000313" key="8">
    <source>
        <dbReference type="Proteomes" id="UP000654993"/>
    </source>
</evidence>
<dbReference type="InterPro" id="IPR015890">
    <property type="entry name" value="Chorismate_C"/>
</dbReference>
<evidence type="ECO:0000313" key="7">
    <source>
        <dbReference type="EMBL" id="GFR39480.1"/>
    </source>
</evidence>
<sequence>MLSAEDRQCWSVPFAGRTVRIYCLFFHIRRKVSRRTVFFWSEPGRKLTFAGLGCAYLIESDKVSGRYQEIERRWAEIAARSIGSEGAPEYAGPHLFGGFSFDPLNPSSSDWREYPSARFVLPRIMFTHREDGVWITLNKIVSEYSETLDWQEEIDFLAACDSQDLSEEETAHADADIIYKEEISPTDWMQAVEEAAEAIRAGEMEKVVLARSIRLYAEQDYPIAAILRRLLQEQTNSYVFAFGYGSSCFAGATPERLMRSKGREFHTLSLAGSIARGATEAEDQRLGEALYHDQKNLHEHQLTVQMIVDEMRALCEQVDVPDAPILHKLKDIQHLLTPITGWAREGATLLQAVERLHPTPALGGMPQDTAMAAIRRFEKMDRGWYAAPVGWLNREQDGEFAVAIRSALIRGREAVLFAGCGIVGDSDPHSEYEETALKFRPMLSALGYLKQEIEAECCK</sequence>
<dbReference type="GO" id="GO:0008909">
    <property type="term" value="F:isochorismate synthase activity"/>
    <property type="evidence" value="ECO:0007669"/>
    <property type="project" value="UniProtKB-EC"/>
</dbReference>
<evidence type="ECO:0000256" key="2">
    <source>
        <dbReference type="ARBA" id="ARBA00005297"/>
    </source>
</evidence>
<comment type="similarity">
    <text evidence="2">Belongs to the isochorismate synthase family.</text>
</comment>
<evidence type="ECO:0000256" key="4">
    <source>
        <dbReference type="ARBA" id="ARBA00023235"/>
    </source>
</evidence>
<reference evidence="7" key="1">
    <citation type="submission" date="2020-08" db="EMBL/GenBank/DDBJ databases">
        <authorList>
            <person name="Uke A."/>
            <person name="Chhe C."/>
            <person name="Baramee S."/>
            <person name="Kosugi A."/>
        </authorList>
    </citation>
    <scope>NUCLEOTIDE SEQUENCE</scope>
    <source>
        <strain evidence="7">DA-C8</strain>
    </source>
</reference>
<evidence type="ECO:0000256" key="1">
    <source>
        <dbReference type="ARBA" id="ARBA00000799"/>
    </source>
</evidence>
<reference evidence="7" key="2">
    <citation type="journal article" date="2021" name="Data Brief">
        <title>Draft genome sequence data of the facultative, thermophilic, xylanolytic bacterium Paenibacillus sp. strain DA-C8.</title>
        <authorList>
            <person name="Chhe C."/>
            <person name="Uke A."/>
            <person name="Baramee S."/>
            <person name="Ungkulpasvich U."/>
            <person name="Tachaapaikoon C."/>
            <person name="Pason P."/>
            <person name="Waeonukul R."/>
            <person name="Ratanakhanokchai K."/>
            <person name="Kosugi A."/>
        </authorList>
    </citation>
    <scope>NUCLEOTIDE SEQUENCE</scope>
    <source>
        <strain evidence="7">DA-C8</strain>
    </source>
</reference>
<accession>A0A916QFE6</accession>
<dbReference type="NCBIfam" id="TIGR00543">
    <property type="entry name" value="isochor_syn"/>
    <property type="match status" value="1"/>
</dbReference>
<evidence type="ECO:0000256" key="5">
    <source>
        <dbReference type="ARBA" id="ARBA00041564"/>
    </source>
</evidence>
<organism evidence="7 8">
    <name type="scientific">Insulibacter thermoxylanivorax</name>
    <dbReference type="NCBI Taxonomy" id="2749268"/>
    <lineage>
        <taxon>Bacteria</taxon>
        <taxon>Bacillati</taxon>
        <taxon>Bacillota</taxon>
        <taxon>Bacilli</taxon>
        <taxon>Bacillales</taxon>
        <taxon>Paenibacillaceae</taxon>
        <taxon>Insulibacter</taxon>
    </lineage>
</organism>
<comment type="caution">
    <text evidence="7">The sequence shown here is derived from an EMBL/GenBank/DDBJ whole genome shotgun (WGS) entry which is preliminary data.</text>
</comment>
<dbReference type="SUPFAM" id="SSF56322">
    <property type="entry name" value="ADC synthase"/>
    <property type="match status" value="1"/>
</dbReference>
<comment type="catalytic activity">
    <reaction evidence="1">
        <text>chorismate = isochorismate</text>
        <dbReference type="Rhea" id="RHEA:18985"/>
        <dbReference type="ChEBI" id="CHEBI:29748"/>
        <dbReference type="ChEBI" id="CHEBI:29780"/>
        <dbReference type="EC" id="5.4.4.2"/>
    </reaction>
</comment>
<dbReference type="Gene3D" id="3.60.120.10">
    <property type="entry name" value="Anthranilate synthase"/>
    <property type="match status" value="1"/>
</dbReference>
<dbReference type="Proteomes" id="UP000654993">
    <property type="component" value="Unassembled WGS sequence"/>
</dbReference>
<dbReference type="EMBL" id="BMAQ01000048">
    <property type="protein sequence ID" value="GFR39480.1"/>
    <property type="molecule type" value="Genomic_DNA"/>
</dbReference>
<evidence type="ECO:0000256" key="3">
    <source>
        <dbReference type="ARBA" id="ARBA00012824"/>
    </source>
</evidence>
<evidence type="ECO:0000259" key="6">
    <source>
        <dbReference type="Pfam" id="PF00425"/>
    </source>
</evidence>
<dbReference type="GO" id="GO:0009697">
    <property type="term" value="P:salicylic acid biosynthetic process"/>
    <property type="evidence" value="ECO:0007669"/>
    <property type="project" value="TreeGrafter"/>
</dbReference>
<dbReference type="InterPro" id="IPR005801">
    <property type="entry name" value="ADC_synthase"/>
</dbReference>
<feature type="domain" description="Chorismate-utilising enzyme C-terminal" evidence="6">
    <location>
        <begin position="186"/>
        <end position="438"/>
    </location>
</feature>